<sequence length="104" mass="11493">MEQLFIVEDDRSDERTRRALRSVRKSQEFSERVFVAEGDARSIAALGQSPGVRTPSQLTADAADALSPAERLSIDAWQSRAEPGAKVRPGDGLSWGHKDFRAPR</sequence>
<accession>A0ABU7TAK3</accession>
<reference evidence="2 3" key="1">
    <citation type="journal article" date="2012" name="Genet. Mol. Biol.">
        <title>Analysis of 16S rRNA and mxaF genes revealing insights into Methylobacterium niche-specific plant association.</title>
        <authorList>
            <person name="Dourado M.N."/>
            <person name="Andreote F.D."/>
            <person name="Dini-Andreote F."/>
            <person name="Conti R."/>
            <person name="Araujo J.M."/>
            <person name="Araujo W.L."/>
        </authorList>
    </citation>
    <scope>NUCLEOTIDE SEQUENCE [LARGE SCALE GENOMIC DNA]</scope>
    <source>
        <strain evidence="2 3">SR1.6/4</strain>
    </source>
</reference>
<dbReference type="EMBL" id="MLBY01000004">
    <property type="protein sequence ID" value="MEE7457621.1"/>
    <property type="molecule type" value="Genomic_DNA"/>
</dbReference>
<organism evidence="2 3">
    <name type="scientific">Methylobacterium radiotolerans</name>
    <dbReference type="NCBI Taxonomy" id="31998"/>
    <lineage>
        <taxon>Bacteria</taxon>
        <taxon>Pseudomonadati</taxon>
        <taxon>Pseudomonadota</taxon>
        <taxon>Alphaproteobacteria</taxon>
        <taxon>Hyphomicrobiales</taxon>
        <taxon>Methylobacteriaceae</taxon>
        <taxon>Methylobacterium</taxon>
    </lineage>
</organism>
<evidence type="ECO:0000313" key="2">
    <source>
        <dbReference type="EMBL" id="MEE7457621.1"/>
    </source>
</evidence>
<evidence type="ECO:0000313" key="3">
    <source>
        <dbReference type="Proteomes" id="UP001349262"/>
    </source>
</evidence>
<dbReference type="Proteomes" id="UP001349262">
    <property type="component" value="Unassembled WGS sequence"/>
</dbReference>
<proteinExistence type="predicted"/>
<evidence type="ECO:0000256" key="1">
    <source>
        <dbReference type="SAM" id="MobiDB-lite"/>
    </source>
</evidence>
<feature type="region of interest" description="Disordered" evidence="1">
    <location>
        <begin position="78"/>
        <end position="104"/>
    </location>
</feature>
<protein>
    <submittedName>
        <fullName evidence="2">Uncharacterized protein</fullName>
    </submittedName>
</protein>
<comment type="caution">
    <text evidence="2">The sequence shown here is derived from an EMBL/GenBank/DDBJ whole genome shotgun (WGS) entry which is preliminary data.</text>
</comment>
<name>A0ABU7TAK3_9HYPH</name>
<gene>
    <name evidence="2" type="ORF">MRSR164_12790</name>
</gene>
<keyword evidence="3" id="KW-1185">Reference proteome</keyword>